<reference evidence="3" key="1">
    <citation type="submission" date="2025-08" db="UniProtKB">
        <authorList>
            <consortium name="RefSeq"/>
        </authorList>
    </citation>
    <scope>IDENTIFICATION</scope>
    <source>
        <tissue evidence="3">Whole larvae</tissue>
    </source>
</reference>
<keyword evidence="1" id="KW-0732">Signal</keyword>
<evidence type="ECO:0000313" key="3">
    <source>
        <dbReference type="RefSeq" id="XP_052752490.1"/>
    </source>
</evidence>
<keyword evidence="2" id="KW-1185">Reference proteome</keyword>
<feature type="signal peptide" evidence="1">
    <location>
        <begin position="1"/>
        <end position="28"/>
    </location>
</feature>
<proteinExistence type="predicted"/>
<dbReference type="Proteomes" id="UP001652740">
    <property type="component" value="Unplaced"/>
</dbReference>
<dbReference type="RefSeq" id="XP_052752490.1">
    <property type="nucleotide sequence ID" value="XM_052896530.1"/>
</dbReference>
<dbReference type="GeneID" id="116413285"/>
<name>A0ABM3MMW9_GALME</name>
<feature type="chain" id="PRO_5047237138" evidence="1">
    <location>
        <begin position="29"/>
        <end position="127"/>
    </location>
</feature>
<accession>A0ABM3MMW9</accession>
<gene>
    <name evidence="3" type="primary">LOC116413285</name>
</gene>
<protein>
    <submittedName>
        <fullName evidence="3">Uncharacterized protein LOC116413285 isoform X1</fullName>
    </submittedName>
</protein>
<evidence type="ECO:0000313" key="2">
    <source>
        <dbReference type="Proteomes" id="UP001652740"/>
    </source>
</evidence>
<dbReference type="Pfam" id="PF16086">
    <property type="entry name" value="DUF4816"/>
    <property type="match status" value="1"/>
</dbReference>
<organism evidence="2 3">
    <name type="scientific">Galleria mellonella</name>
    <name type="common">Greater wax moth</name>
    <dbReference type="NCBI Taxonomy" id="7137"/>
    <lineage>
        <taxon>Eukaryota</taxon>
        <taxon>Metazoa</taxon>
        <taxon>Ecdysozoa</taxon>
        <taxon>Arthropoda</taxon>
        <taxon>Hexapoda</taxon>
        <taxon>Insecta</taxon>
        <taxon>Pterygota</taxon>
        <taxon>Neoptera</taxon>
        <taxon>Endopterygota</taxon>
        <taxon>Lepidoptera</taxon>
        <taxon>Glossata</taxon>
        <taxon>Ditrysia</taxon>
        <taxon>Pyraloidea</taxon>
        <taxon>Pyralidae</taxon>
        <taxon>Galleriinae</taxon>
        <taxon>Galleria</taxon>
    </lineage>
</organism>
<dbReference type="InterPro" id="IPR032134">
    <property type="entry name" value="DUF4816"/>
</dbReference>
<sequence>MKKLKFVANKYLHMLGLIITIYLTTASTDEEVTSVANKVDVTTVPSQIIERSSHHHKVGPSFHGFWKKKLVWRPRWVKTWQEKKIFVAVWKKMWSPAVLNEWVPIPKPPPGWIKYDVGGYAVKNVPY</sequence>
<evidence type="ECO:0000256" key="1">
    <source>
        <dbReference type="SAM" id="SignalP"/>
    </source>
</evidence>